<evidence type="ECO:0000256" key="1">
    <source>
        <dbReference type="SAM" id="Phobius"/>
    </source>
</evidence>
<accession>A0ABQ5SG94</accession>
<evidence type="ECO:0000313" key="3">
    <source>
        <dbReference type="Proteomes" id="UP001165090"/>
    </source>
</evidence>
<sequence length="134" mass="15352">MDDFQKVYSRRLIRVCRGIAGVLLVGCVSVMTGLLDVHVYKNEVEYARETMAKDEFKPHRCNDRLADMLEVIEAEDGNIWRDLRPSFRNWWACMHSAEGGEPAMPYLMLTAKDKQYIDPASRGVREDGVPQLST</sequence>
<gene>
    <name evidence="2" type="ORF">VaNZ11_013498</name>
</gene>
<evidence type="ECO:0000313" key="2">
    <source>
        <dbReference type="EMBL" id="GLI68970.1"/>
    </source>
</evidence>
<feature type="transmembrane region" description="Helical" evidence="1">
    <location>
        <begin position="12"/>
        <end position="35"/>
    </location>
</feature>
<keyword evidence="1" id="KW-0472">Membrane</keyword>
<comment type="caution">
    <text evidence="2">The sequence shown here is derived from an EMBL/GenBank/DDBJ whole genome shotgun (WGS) entry which is preliminary data.</text>
</comment>
<keyword evidence="3" id="KW-1185">Reference proteome</keyword>
<reference evidence="2 3" key="1">
    <citation type="journal article" date="2023" name="IScience">
        <title>Expanded male sex-determining region conserved during the evolution of homothallism in the green alga Volvox.</title>
        <authorList>
            <person name="Yamamoto K."/>
            <person name="Matsuzaki R."/>
            <person name="Mahakham W."/>
            <person name="Heman W."/>
            <person name="Sekimoto H."/>
            <person name="Kawachi M."/>
            <person name="Minakuchi Y."/>
            <person name="Toyoda A."/>
            <person name="Nozaki H."/>
        </authorList>
    </citation>
    <scope>NUCLEOTIDE SEQUENCE [LARGE SCALE GENOMIC DNA]</scope>
    <source>
        <strain evidence="2 3">NIES-4468</strain>
    </source>
</reference>
<proteinExistence type="predicted"/>
<protein>
    <submittedName>
        <fullName evidence="2">Uncharacterized protein</fullName>
    </submittedName>
</protein>
<dbReference type="PANTHER" id="PTHR36706">
    <property type="entry name" value="UNNAMED PRODUCT"/>
    <property type="match status" value="1"/>
</dbReference>
<dbReference type="EMBL" id="BSDZ01000080">
    <property type="protein sequence ID" value="GLI68970.1"/>
    <property type="molecule type" value="Genomic_DNA"/>
</dbReference>
<organism evidence="2 3">
    <name type="scientific">Volvox africanus</name>
    <dbReference type="NCBI Taxonomy" id="51714"/>
    <lineage>
        <taxon>Eukaryota</taxon>
        <taxon>Viridiplantae</taxon>
        <taxon>Chlorophyta</taxon>
        <taxon>core chlorophytes</taxon>
        <taxon>Chlorophyceae</taxon>
        <taxon>CS clade</taxon>
        <taxon>Chlamydomonadales</taxon>
        <taxon>Volvocaceae</taxon>
        <taxon>Volvox</taxon>
    </lineage>
</organism>
<keyword evidence="1" id="KW-0812">Transmembrane</keyword>
<keyword evidence="1" id="KW-1133">Transmembrane helix</keyword>
<name>A0ABQ5SG94_9CHLO</name>
<dbReference type="Proteomes" id="UP001165090">
    <property type="component" value="Unassembled WGS sequence"/>
</dbReference>